<dbReference type="EMBL" id="CM004394">
    <property type="protein sequence ID" value="KAG8649451.1"/>
    <property type="molecule type" value="Genomic_DNA"/>
</dbReference>
<keyword evidence="2" id="KW-1185">Reference proteome</keyword>
<comment type="caution">
    <text evidence="1">The sequence shown here is derived from an EMBL/GenBank/DDBJ whole genome shotgun (WGS) entry which is preliminary data.</text>
</comment>
<accession>A0ACB7HEZ8</accession>
<protein>
    <submittedName>
        <fullName evidence="1">Uncharacterized protein</fullName>
    </submittedName>
</protein>
<name>A0ACB7HEZ8_MANES</name>
<evidence type="ECO:0000313" key="2">
    <source>
        <dbReference type="Proteomes" id="UP000091857"/>
    </source>
</evidence>
<organism evidence="1 2">
    <name type="scientific">Manihot esculenta</name>
    <name type="common">Cassava</name>
    <name type="synonym">Jatropha manihot</name>
    <dbReference type="NCBI Taxonomy" id="3983"/>
    <lineage>
        <taxon>Eukaryota</taxon>
        <taxon>Viridiplantae</taxon>
        <taxon>Streptophyta</taxon>
        <taxon>Embryophyta</taxon>
        <taxon>Tracheophyta</taxon>
        <taxon>Spermatophyta</taxon>
        <taxon>Magnoliopsida</taxon>
        <taxon>eudicotyledons</taxon>
        <taxon>Gunneridae</taxon>
        <taxon>Pentapetalae</taxon>
        <taxon>rosids</taxon>
        <taxon>fabids</taxon>
        <taxon>Malpighiales</taxon>
        <taxon>Euphorbiaceae</taxon>
        <taxon>Crotonoideae</taxon>
        <taxon>Manihoteae</taxon>
        <taxon>Manihot</taxon>
    </lineage>
</organism>
<sequence length="113" mass="12807">MIGAIPIYAMQTMNLPASICEEIDKLCRNFLWGSIDGSKRLALVPWKVINCSKEFRGLGFKDTKLTDKAFLMKLPWNNAKDKEALWVRVLGSRYKVNEEPVPIPVTKANSSCF</sequence>
<gene>
    <name evidence="1" type="ORF">MANES_08G092922v8</name>
</gene>
<evidence type="ECO:0000313" key="1">
    <source>
        <dbReference type="EMBL" id="KAG8649451.1"/>
    </source>
</evidence>
<dbReference type="Proteomes" id="UP000091857">
    <property type="component" value="Chromosome 8"/>
</dbReference>
<reference evidence="2" key="1">
    <citation type="journal article" date="2016" name="Nat. Biotechnol.">
        <title>Sequencing wild and cultivated cassava and related species reveals extensive interspecific hybridization and genetic diversity.</title>
        <authorList>
            <person name="Bredeson J.V."/>
            <person name="Lyons J.B."/>
            <person name="Prochnik S.E."/>
            <person name="Wu G.A."/>
            <person name="Ha C.M."/>
            <person name="Edsinger-Gonzales E."/>
            <person name="Grimwood J."/>
            <person name="Schmutz J."/>
            <person name="Rabbi I.Y."/>
            <person name="Egesi C."/>
            <person name="Nauluvula P."/>
            <person name="Lebot V."/>
            <person name="Ndunguru J."/>
            <person name="Mkamilo G."/>
            <person name="Bart R.S."/>
            <person name="Setter T.L."/>
            <person name="Gleadow R.M."/>
            <person name="Kulakow P."/>
            <person name="Ferguson M.E."/>
            <person name="Rounsley S."/>
            <person name="Rokhsar D.S."/>
        </authorList>
    </citation>
    <scope>NUCLEOTIDE SEQUENCE [LARGE SCALE GENOMIC DNA]</scope>
    <source>
        <strain evidence="2">cv. AM560-2</strain>
    </source>
</reference>
<proteinExistence type="predicted"/>